<evidence type="ECO:0000313" key="3">
    <source>
        <dbReference type="EnsemblMetazoa" id="BGLB000173-PB"/>
    </source>
</evidence>
<dbReference type="GO" id="GO:0006915">
    <property type="term" value="P:apoptotic process"/>
    <property type="evidence" value="ECO:0007669"/>
    <property type="project" value="UniProtKB-KW"/>
</dbReference>
<keyword evidence="1" id="KW-0053">Apoptosis</keyword>
<dbReference type="SUPFAM" id="SSF57924">
    <property type="entry name" value="Inhibitor of apoptosis (IAP) repeat"/>
    <property type="match status" value="2"/>
</dbReference>
<dbReference type="SMART" id="SM00238">
    <property type="entry name" value="BIR"/>
    <property type="match status" value="2"/>
</dbReference>
<name>A0A2C9JBX5_BIOGL</name>
<dbReference type="PANTHER" id="PTHR10044">
    <property type="entry name" value="INHIBITOR OF APOPTOSIS"/>
    <property type="match status" value="1"/>
</dbReference>
<reference evidence="3" key="1">
    <citation type="submission" date="2020-05" db="UniProtKB">
        <authorList>
            <consortium name="EnsemblMetazoa"/>
        </authorList>
    </citation>
    <scope>IDENTIFICATION</scope>
    <source>
        <strain evidence="3">BB02</strain>
    </source>
</reference>
<accession>A0A2C9JBX5</accession>
<sequence length="407" mass="44285">MSPVKNTTTTSLQPNMPSHLLHCELWRLSTFSKYPQSATKSAILLASNGFVYNGTGKDWDDSVTCPFCHLKKKNWQPEEDILKVHQQLSPRCPFLTHKRIVNIPFQRNGASSIHHLIEAAPPTAQLSAQSSAQSTAQPTAQPTAQSRGQPTAQSRGQSTAQSRGQPTAQSRGQSTAQSRGQSTAQSRGQPTAQSRGQPTAQSRGQSTAQSRGQPTAQSRGQSTERSTEQSTQKFSSGSVLQPVTRDTDSKISGERPKHIQYANLANRLSSFVKWPQEHYIHPIQLATAGFYFTGDEDCARCFYCGGGLRNWDVEDDVWEEHARWFPKCAFLLREKGHDFVNAIKEGQNTRRPGNVNESRLSTRVGVAAADVQALSTASAGARNATEGATACQESSDSCTAPGGRSQA</sequence>
<proteinExistence type="predicted"/>
<dbReference type="STRING" id="6526.A0A2C9JBX5"/>
<dbReference type="PROSITE" id="PS01282">
    <property type="entry name" value="BIR_REPEAT_1"/>
    <property type="match status" value="1"/>
</dbReference>
<evidence type="ECO:0000256" key="2">
    <source>
        <dbReference type="SAM" id="MobiDB-lite"/>
    </source>
</evidence>
<dbReference type="PANTHER" id="PTHR10044:SF139">
    <property type="entry name" value="DEATH-ASSOCIATED INHIBITOR OF APOPTOSIS 2"/>
    <property type="match status" value="1"/>
</dbReference>
<dbReference type="Pfam" id="PF00653">
    <property type="entry name" value="BIR"/>
    <property type="match status" value="2"/>
</dbReference>
<dbReference type="AlphaFoldDB" id="A0A2C9JBX5"/>
<dbReference type="VEuPathDB" id="VectorBase:BGLAX_026693"/>
<dbReference type="FunFam" id="1.10.1170.10:FF:000003">
    <property type="entry name" value="E3 ubiquitin-protein ligase XIAP"/>
    <property type="match status" value="1"/>
</dbReference>
<feature type="compositionally biased region" description="Low complexity" evidence="2">
    <location>
        <begin position="123"/>
        <end position="146"/>
    </location>
</feature>
<dbReference type="EnsemblMetazoa" id="BGLB000173-RB">
    <property type="protein sequence ID" value="BGLB000173-PB"/>
    <property type="gene ID" value="BGLB000173"/>
</dbReference>
<dbReference type="InterPro" id="IPR050784">
    <property type="entry name" value="IAP"/>
</dbReference>
<dbReference type="GO" id="GO:0005634">
    <property type="term" value="C:nucleus"/>
    <property type="evidence" value="ECO:0007669"/>
    <property type="project" value="TreeGrafter"/>
</dbReference>
<dbReference type="VEuPathDB" id="VectorBase:BGLB000173"/>
<dbReference type="InterPro" id="IPR001370">
    <property type="entry name" value="BIR_rpt"/>
</dbReference>
<gene>
    <name evidence="3" type="primary">106069075</name>
</gene>
<dbReference type="Proteomes" id="UP000076420">
    <property type="component" value="Unassembled WGS sequence"/>
</dbReference>
<feature type="region of interest" description="Disordered" evidence="2">
    <location>
        <begin position="378"/>
        <end position="407"/>
    </location>
</feature>
<dbReference type="CDD" id="cd00022">
    <property type="entry name" value="BIR"/>
    <property type="match status" value="2"/>
</dbReference>
<evidence type="ECO:0000313" key="4">
    <source>
        <dbReference type="Proteomes" id="UP000076420"/>
    </source>
</evidence>
<dbReference type="GO" id="GO:0005737">
    <property type="term" value="C:cytoplasm"/>
    <property type="evidence" value="ECO:0007669"/>
    <property type="project" value="TreeGrafter"/>
</dbReference>
<feature type="compositionally biased region" description="Polar residues" evidence="2">
    <location>
        <begin position="147"/>
        <end position="241"/>
    </location>
</feature>
<dbReference type="KEGG" id="bgt:106069075"/>
<evidence type="ECO:0000256" key="1">
    <source>
        <dbReference type="ARBA" id="ARBA00022703"/>
    </source>
</evidence>
<organism evidence="3 4">
    <name type="scientific">Biomphalaria glabrata</name>
    <name type="common">Bloodfluke planorb</name>
    <name type="synonym">Freshwater snail</name>
    <dbReference type="NCBI Taxonomy" id="6526"/>
    <lineage>
        <taxon>Eukaryota</taxon>
        <taxon>Metazoa</taxon>
        <taxon>Spiralia</taxon>
        <taxon>Lophotrochozoa</taxon>
        <taxon>Mollusca</taxon>
        <taxon>Gastropoda</taxon>
        <taxon>Heterobranchia</taxon>
        <taxon>Euthyneura</taxon>
        <taxon>Panpulmonata</taxon>
        <taxon>Hygrophila</taxon>
        <taxon>Lymnaeoidea</taxon>
        <taxon>Planorbidae</taxon>
        <taxon>Biomphalaria</taxon>
    </lineage>
</organism>
<dbReference type="Gene3D" id="1.10.1170.10">
    <property type="entry name" value="Inhibitor Of Apoptosis Protein (2mihbC-IAP-1), Chain A"/>
    <property type="match status" value="2"/>
</dbReference>
<protein>
    <submittedName>
        <fullName evidence="3">Uncharacterized protein</fullName>
    </submittedName>
</protein>
<dbReference type="PROSITE" id="PS50143">
    <property type="entry name" value="BIR_REPEAT_2"/>
    <property type="match status" value="2"/>
</dbReference>
<feature type="region of interest" description="Disordered" evidence="2">
    <location>
        <begin position="123"/>
        <end position="255"/>
    </location>
</feature>
<feature type="compositionally biased region" description="Basic and acidic residues" evidence="2">
    <location>
        <begin position="245"/>
        <end position="255"/>
    </location>
</feature>